<sequence length="97" mass="11207">MDFGRDISKLRKAKLFMGTQFGRLAMILIGLQFLSSAALTYRFIKPGSRPGFGPNMLNNTPFEVKGNQFEEFLRKKKEANQRKTLESLEKQNKSYKQ</sequence>
<keyword evidence="2" id="KW-0812">Transmembrane</keyword>
<keyword evidence="2" id="KW-0472">Membrane</keyword>
<evidence type="ECO:0000256" key="2">
    <source>
        <dbReference type="SAM" id="Phobius"/>
    </source>
</evidence>
<dbReference type="EMBL" id="JAODUP010000040">
    <property type="protein sequence ID" value="KAK2166344.1"/>
    <property type="molecule type" value="Genomic_DNA"/>
</dbReference>
<keyword evidence="2" id="KW-1133">Transmembrane helix</keyword>
<comment type="caution">
    <text evidence="3">The sequence shown here is derived from an EMBL/GenBank/DDBJ whole genome shotgun (WGS) entry which is preliminary data.</text>
</comment>
<proteinExistence type="predicted"/>
<evidence type="ECO:0000313" key="4">
    <source>
        <dbReference type="Proteomes" id="UP001208570"/>
    </source>
</evidence>
<feature type="transmembrane region" description="Helical" evidence="2">
    <location>
        <begin position="21"/>
        <end position="44"/>
    </location>
</feature>
<evidence type="ECO:0000313" key="3">
    <source>
        <dbReference type="EMBL" id="KAK2166344.1"/>
    </source>
</evidence>
<dbReference type="Proteomes" id="UP001208570">
    <property type="component" value="Unassembled WGS sequence"/>
</dbReference>
<reference evidence="3" key="1">
    <citation type="journal article" date="2023" name="Mol. Biol. Evol.">
        <title>Third-Generation Sequencing Reveals the Adaptive Role of the Epigenome in Three Deep-Sea Polychaetes.</title>
        <authorList>
            <person name="Perez M."/>
            <person name="Aroh O."/>
            <person name="Sun Y."/>
            <person name="Lan Y."/>
            <person name="Juniper S.K."/>
            <person name="Young C.R."/>
            <person name="Angers B."/>
            <person name="Qian P.Y."/>
        </authorList>
    </citation>
    <scope>NUCLEOTIDE SEQUENCE</scope>
    <source>
        <strain evidence="3">P08H-3</strain>
    </source>
</reference>
<feature type="region of interest" description="Disordered" evidence="1">
    <location>
        <begin position="77"/>
        <end position="97"/>
    </location>
</feature>
<feature type="compositionally biased region" description="Basic and acidic residues" evidence="1">
    <location>
        <begin position="78"/>
        <end position="97"/>
    </location>
</feature>
<organism evidence="3 4">
    <name type="scientific">Paralvinella palmiformis</name>
    <dbReference type="NCBI Taxonomy" id="53620"/>
    <lineage>
        <taxon>Eukaryota</taxon>
        <taxon>Metazoa</taxon>
        <taxon>Spiralia</taxon>
        <taxon>Lophotrochozoa</taxon>
        <taxon>Annelida</taxon>
        <taxon>Polychaeta</taxon>
        <taxon>Sedentaria</taxon>
        <taxon>Canalipalpata</taxon>
        <taxon>Terebellida</taxon>
        <taxon>Terebelliformia</taxon>
        <taxon>Alvinellidae</taxon>
        <taxon>Paralvinella</taxon>
    </lineage>
</organism>
<gene>
    <name evidence="3" type="ORF">LSH36_40g21048</name>
</gene>
<accession>A0AAD9NGJ3</accession>
<dbReference type="AlphaFoldDB" id="A0AAD9NGJ3"/>
<evidence type="ECO:0000256" key="1">
    <source>
        <dbReference type="SAM" id="MobiDB-lite"/>
    </source>
</evidence>
<name>A0AAD9NGJ3_9ANNE</name>
<keyword evidence="4" id="KW-1185">Reference proteome</keyword>
<protein>
    <submittedName>
        <fullName evidence="3">Uncharacterized protein</fullName>
    </submittedName>
</protein>